<feature type="domain" description="HAMP" evidence="6">
    <location>
        <begin position="202"/>
        <end position="254"/>
    </location>
</feature>
<organism evidence="7 8">
    <name type="scientific">Clostridium beijerinckii</name>
    <name type="common">Clostridium MP</name>
    <dbReference type="NCBI Taxonomy" id="1520"/>
    <lineage>
        <taxon>Bacteria</taxon>
        <taxon>Bacillati</taxon>
        <taxon>Bacillota</taxon>
        <taxon>Clostridia</taxon>
        <taxon>Eubacteriales</taxon>
        <taxon>Clostridiaceae</taxon>
        <taxon>Clostridium</taxon>
    </lineage>
</organism>
<protein>
    <submittedName>
        <fullName evidence="7">Chemotaxis protein</fullName>
    </submittedName>
</protein>
<keyword evidence="4" id="KW-1133">Transmembrane helix</keyword>
<dbReference type="PANTHER" id="PTHR32089:SF112">
    <property type="entry name" value="LYSOZYME-LIKE PROTEIN-RELATED"/>
    <property type="match status" value="1"/>
</dbReference>
<dbReference type="PROSITE" id="PS50885">
    <property type="entry name" value="HAMP"/>
    <property type="match status" value="1"/>
</dbReference>
<dbReference type="Gene3D" id="1.10.287.950">
    <property type="entry name" value="Methyl-accepting chemotaxis protein"/>
    <property type="match status" value="1"/>
</dbReference>
<dbReference type="PRINTS" id="PR00260">
    <property type="entry name" value="CHEMTRNSDUCR"/>
</dbReference>
<evidence type="ECO:0000313" key="8">
    <source>
        <dbReference type="Proteomes" id="UP000031866"/>
    </source>
</evidence>
<dbReference type="Proteomes" id="UP000031866">
    <property type="component" value="Chromosome"/>
</dbReference>
<dbReference type="InterPro" id="IPR024478">
    <property type="entry name" value="HlyB_4HB_MCP"/>
</dbReference>
<gene>
    <name evidence="7" type="ORF">LF65_04596</name>
</gene>
<dbReference type="GO" id="GO:0007165">
    <property type="term" value="P:signal transduction"/>
    <property type="evidence" value="ECO:0007669"/>
    <property type="project" value="UniProtKB-KW"/>
</dbReference>
<dbReference type="InterPro" id="IPR003660">
    <property type="entry name" value="HAMP_dom"/>
</dbReference>
<dbReference type="PROSITE" id="PS50111">
    <property type="entry name" value="CHEMOTAXIS_TRANSDUC_2"/>
    <property type="match status" value="1"/>
</dbReference>
<keyword evidence="4" id="KW-0812">Transmembrane</keyword>
<dbReference type="OrthoDB" id="369336at2"/>
<reference evidence="8" key="1">
    <citation type="submission" date="2014-12" db="EMBL/GenBank/DDBJ databases">
        <title>Genome sequence of Clostridium beijerinckii strain 59B.</title>
        <authorList>
            <person name="Little G.T."/>
            <person name="Minton N.P."/>
        </authorList>
    </citation>
    <scope>NUCLEOTIDE SEQUENCE [LARGE SCALE GENOMIC DNA]</scope>
    <source>
        <strain evidence="8">59B</strain>
    </source>
</reference>
<dbReference type="PANTHER" id="PTHR32089">
    <property type="entry name" value="METHYL-ACCEPTING CHEMOTAXIS PROTEIN MCPB"/>
    <property type="match status" value="1"/>
</dbReference>
<dbReference type="Pfam" id="PF00015">
    <property type="entry name" value="MCPsignal"/>
    <property type="match status" value="1"/>
</dbReference>
<proteinExistence type="inferred from homology"/>
<evidence type="ECO:0000256" key="4">
    <source>
        <dbReference type="SAM" id="Phobius"/>
    </source>
</evidence>
<name>A0A0B5QST0_CLOBE</name>
<keyword evidence="4" id="KW-0472">Membrane</keyword>
<evidence type="ECO:0000256" key="3">
    <source>
        <dbReference type="PROSITE-ProRule" id="PRU00284"/>
    </source>
</evidence>
<dbReference type="RefSeq" id="WP_041899201.1">
    <property type="nucleotide sequence ID" value="NZ_CP010086.2"/>
</dbReference>
<dbReference type="SUPFAM" id="SSF58104">
    <property type="entry name" value="Methyl-accepting chemotaxis protein (MCP) signaling domain"/>
    <property type="match status" value="1"/>
</dbReference>
<evidence type="ECO:0000256" key="1">
    <source>
        <dbReference type="ARBA" id="ARBA00023224"/>
    </source>
</evidence>
<dbReference type="Pfam" id="PF12729">
    <property type="entry name" value="4HB_MCP_1"/>
    <property type="match status" value="1"/>
</dbReference>
<evidence type="ECO:0000256" key="2">
    <source>
        <dbReference type="ARBA" id="ARBA00029447"/>
    </source>
</evidence>
<dbReference type="AlphaFoldDB" id="A0A0B5QST0"/>
<evidence type="ECO:0000313" key="7">
    <source>
        <dbReference type="EMBL" id="AJH01128.1"/>
    </source>
</evidence>
<dbReference type="EMBL" id="CP010086">
    <property type="protein sequence ID" value="AJH01128.1"/>
    <property type="molecule type" value="Genomic_DNA"/>
</dbReference>
<dbReference type="InterPro" id="IPR004090">
    <property type="entry name" value="Chemotax_Me-accpt_rcpt"/>
</dbReference>
<dbReference type="KEGG" id="cbei:LF65_04596"/>
<feature type="domain" description="Methyl-accepting transducer" evidence="5">
    <location>
        <begin position="273"/>
        <end position="530"/>
    </location>
</feature>
<dbReference type="SMART" id="SM00283">
    <property type="entry name" value="MA"/>
    <property type="match status" value="1"/>
</dbReference>
<feature type="transmembrane region" description="Helical" evidence="4">
    <location>
        <begin position="7"/>
        <end position="30"/>
    </location>
</feature>
<keyword evidence="1 3" id="KW-0807">Transducer</keyword>
<sequence length="559" mass="61569">MLKNIKIINSIILMVILSTVVSLSIAIIGYNNMKTINSNSSSMYTIALTRIIKTEEIRQTFLNIRLNVNRISISEFNDDDVAAIDNDYSAINKMVEDYENLSLSTIETNNLSEFKKDSSAYYEQIKNLEKGNKLYGIDLEKFNQLGVEIQLFLDNLVTYSSNTANALHNDNMSLYIRSTKIFFITFFIGFILQILVSSSIILVIRKSIKEIMSDLDNVAAGDFSFEINTNLKNEFGRMKKSLKVTISNISSMLEEVQNSANVVNIQATNLLGASDEMSSSAQEINAAVQEVANAATEQSSDLMNVKTSLDSFADSLDQITSSINDVNSNIHNISSMAEDSNSKLEFLFNSIKDVNESFDTVRNKVVQLDNHVEQVNNITTIINSIADQTDLLALNAAIESARAGEVGRGFSVVAEEIRKLAEQSKVSASNISGLITNINNEAQIAVKTTDLGKDSLNNQSVLIEDSIKSFALIFKAINTILPRVDNINKSIENINIEKDLIISKTLDISGVSEENAASSEEIAASVQQINSSFNDVATSAQTLSNLTTSMMNEVSKFKL</sequence>
<comment type="similarity">
    <text evidence="2">Belongs to the methyl-accepting chemotaxis (MCP) protein family.</text>
</comment>
<dbReference type="GO" id="GO:0016020">
    <property type="term" value="C:membrane"/>
    <property type="evidence" value="ECO:0007669"/>
    <property type="project" value="InterPro"/>
</dbReference>
<dbReference type="STRING" id="1520.LF65_04596"/>
<dbReference type="InterPro" id="IPR004089">
    <property type="entry name" value="MCPsignal_dom"/>
</dbReference>
<evidence type="ECO:0000259" key="6">
    <source>
        <dbReference type="PROSITE" id="PS50885"/>
    </source>
</evidence>
<accession>A0A0B5QST0</accession>
<feature type="transmembrane region" description="Helical" evidence="4">
    <location>
        <begin position="181"/>
        <end position="204"/>
    </location>
</feature>
<evidence type="ECO:0000259" key="5">
    <source>
        <dbReference type="PROSITE" id="PS50111"/>
    </source>
</evidence>
<dbReference type="GO" id="GO:0004888">
    <property type="term" value="F:transmembrane signaling receptor activity"/>
    <property type="evidence" value="ECO:0007669"/>
    <property type="project" value="InterPro"/>
</dbReference>
<dbReference type="GO" id="GO:0006935">
    <property type="term" value="P:chemotaxis"/>
    <property type="evidence" value="ECO:0007669"/>
    <property type="project" value="InterPro"/>
</dbReference>